<protein>
    <recommendedName>
        <fullName evidence="2">non-specific serine/threonine protein kinase</fullName>
        <ecNumber evidence="2">2.7.11.1</ecNumber>
    </recommendedName>
</protein>
<keyword evidence="11 17" id="KW-0472">Membrane</keyword>
<dbReference type="Proteomes" id="UP001457282">
    <property type="component" value="Unassembled WGS sequence"/>
</dbReference>
<accession>A0AAW1W6V7</accession>
<evidence type="ECO:0000256" key="11">
    <source>
        <dbReference type="ARBA" id="ARBA00023136"/>
    </source>
</evidence>
<dbReference type="Gene3D" id="3.30.200.20">
    <property type="entry name" value="Phosphorylase Kinase, domain 1"/>
    <property type="match status" value="1"/>
</dbReference>
<comment type="caution">
    <text evidence="20">The sequence shown here is derived from an EMBL/GenBank/DDBJ whole genome shotgun (WGS) entry which is preliminary data.</text>
</comment>
<comment type="subcellular location">
    <subcellularLocation>
        <location evidence="1">Membrane</location>
        <topology evidence="1">Single-pass type I membrane protein</topology>
    </subcellularLocation>
</comment>
<keyword evidence="3" id="KW-0723">Serine/threonine-protein kinase</keyword>
<proteinExistence type="predicted"/>
<sequence>MLLFIFYLCLGLVSSQETPISTNLGTAPCPLNIDALRKLITEGSQPVLLLDVQTECQYILEGIRLLRSDYLRSTGLFSPPSNTISSCWDAYQNLINESIPDLRIGSTCGFQSTLMSGSCMSITTRSQFENLIPKSELQVIEDSCKHSLDDYSPCFSCRRIVSSLNMSNFGGMYDGNVADCNGYPYIYAAAFGNRNGPINLSTAKCLFSLNFNGFDTKTENKHRVVLWAVLIGSVCGFTVAFLVVWVLWRRHSGRNKKNKDQSETKGTFVSAIEIIGENTSLARFPFEELKRATENFARQNIIGSGGYGNVYKGTLADGSEVALKRFKNLSAAGDEMFAHELEVIASIRHVNLVAVRGYCTIKVPRQGHQRIMVCDLVNNGSLYEHLSDSRMKKHLIWPFRKKIALGMARGLAYLHYEVQPAVIHRDVKASNVLLDEAFEPKLADFGLAKFTPEGQTHMHTRVAGTFGYVAPEYALFGQLSERSDVYSFGVVLLEILSGKRAVIEASGTTTLLLADWAWSQVREGRLLDVIDESIQNLDPPEVMETYIMVAVLSSHPEAHARPTMDQIVKILERDFQVSKNPDAPLQLASSSGSSYVHFE</sequence>
<dbReference type="GO" id="GO:0016020">
    <property type="term" value="C:membrane"/>
    <property type="evidence" value="ECO:0007669"/>
    <property type="project" value="UniProtKB-SubCell"/>
</dbReference>
<evidence type="ECO:0000256" key="12">
    <source>
        <dbReference type="ARBA" id="ARBA00023170"/>
    </source>
</evidence>
<dbReference type="PANTHER" id="PTHR47989">
    <property type="entry name" value="OS01G0750732 PROTEIN"/>
    <property type="match status" value="1"/>
</dbReference>
<evidence type="ECO:0000256" key="10">
    <source>
        <dbReference type="ARBA" id="ARBA00022989"/>
    </source>
</evidence>
<dbReference type="GO" id="GO:0004674">
    <property type="term" value="F:protein serine/threonine kinase activity"/>
    <property type="evidence" value="ECO:0007669"/>
    <property type="project" value="UniProtKB-KW"/>
</dbReference>
<dbReference type="SUPFAM" id="SSF56112">
    <property type="entry name" value="Protein kinase-like (PK-like)"/>
    <property type="match status" value="1"/>
</dbReference>
<dbReference type="Pfam" id="PF07714">
    <property type="entry name" value="PK_Tyr_Ser-Thr"/>
    <property type="match status" value="1"/>
</dbReference>
<dbReference type="Pfam" id="PF19160">
    <property type="entry name" value="SPARK"/>
    <property type="match status" value="1"/>
</dbReference>
<keyword evidence="9 16" id="KW-0067">ATP-binding</keyword>
<evidence type="ECO:0000256" key="3">
    <source>
        <dbReference type="ARBA" id="ARBA00022527"/>
    </source>
</evidence>
<evidence type="ECO:0000313" key="21">
    <source>
        <dbReference type="Proteomes" id="UP001457282"/>
    </source>
</evidence>
<dbReference type="InterPro" id="IPR001245">
    <property type="entry name" value="Ser-Thr/Tyr_kinase_cat_dom"/>
</dbReference>
<feature type="binding site" evidence="16">
    <location>
        <position position="324"/>
    </location>
    <ligand>
        <name>ATP</name>
        <dbReference type="ChEBI" id="CHEBI:30616"/>
    </ligand>
</feature>
<keyword evidence="21" id="KW-1185">Reference proteome</keyword>
<dbReference type="PROSITE" id="PS00108">
    <property type="entry name" value="PROTEIN_KINASE_ST"/>
    <property type="match status" value="1"/>
</dbReference>
<keyword evidence="12" id="KW-0675">Receptor</keyword>
<evidence type="ECO:0000256" key="16">
    <source>
        <dbReference type="PROSITE-ProRule" id="PRU10141"/>
    </source>
</evidence>
<dbReference type="InterPro" id="IPR043891">
    <property type="entry name" value="SPARK"/>
</dbReference>
<dbReference type="PANTHER" id="PTHR47989:SF62">
    <property type="entry name" value="OS05G0423500 PROTEIN"/>
    <property type="match status" value="1"/>
</dbReference>
<comment type="catalytic activity">
    <reaction evidence="14">
        <text>L-threonyl-[protein] + ATP = O-phospho-L-threonyl-[protein] + ADP + H(+)</text>
        <dbReference type="Rhea" id="RHEA:46608"/>
        <dbReference type="Rhea" id="RHEA-COMP:11060"/>
        <dbReference type="Rhea" id="RHEA-COMP:11605"/>
        <dbReference type="ChEBI" id="CHEBI:15378"/>
        <dbReference type="ChEBI" id="CHEBI:30013"/>
        <dbReference type="ChEBI" id="CHEBI:30616"/>
        <dbReference type="ChEBI" id="CHEBI:61977"/>
        <dbReference type="ChEBI" id="CHEBI:456216"/>
        <dbReference type="EC" id="2.7.11.1"/>
    </reaction>
</comment>
<evidence type="ECO:0000256" key="15">
    <source>
        <dbReference type="ARBA" id="ARBA00048679"/>
    </source>
</evidence>
<feature type="signal peptide" evidence="18">
    <location>
        <begin position="1"/>
        <end position="15"/>
    </location>
</feature>
<dbReference type="InterPro" id="IPR008271">
    <property type="entry name" value="Ser/Thr_kinase_AS"/>
</dbReference>
<comment type="catalytic activity">
    <reaction evidence="15">
        <text>L-seryl-[protein] + ATP = O-phospho-L-seryl-[protein] + ADP + H(+)</text>
        <dbReference type="Rhea" id="RHEA:17989"/>
        <dbReference type="Rhea" id="RHEA-COMP:9863"/>
        <dbReference type="Rhea" id="RHEA-COMP:11604"/>
        <dbReference type="ChEBI" id="CHEBI:15378"/>
        <dbReference type="ChEBI" id="CHEBI:29999"/>
        <dbReference type="ChEBI" id="CHEBI:30616"/>
        <dbReference type="ChEBI" id="CHEBI:83421"/>
        <dbReference type="ChEBI" id="CHEBI:456216"/>
        <dbReference type="EC" id="2.7.11.1"/>
    </reaction>
</comment>
<evidence type="ECO:0000256" key="18">
    <source>
        <dbReference type="SAM" id="SignalP"/>
    </source>
</evidence>
<dbReference type="InterPro" id="IPR000719">
    <property type="entry name" value="Prot_kinase_dom"/>
</dbReference>
<keyword evidence="4" id="KW-0808">Transferase</keyword>
<dbReference type="EMBL" id="JBEDUW010000006">
    <property type="protein sequence ID" value="KAK9919720.1"/>
    <property type="molecule type" value="Genomic_DNA"/>
</dbReference>
<feature type="domain" description="Protein kinase" evidence="19">
    <location>
        <begin position="296"/>
        <end position="576"/>
    </location>
</feature>
<dbReference type="PROSITE" id="PS00107">
    <property type="entry name" value="PROTEIN_KINASE_ATP"/>
    <property type="match status" value="1"/>
</dbReference>
<dbReference type="FunFam" id="3.30.200.20:FF:000015">
    <property type="entry name" value="Somatic embryogenesis receptor kinase 1"/>
    <property type="match status" value="1"/>
</dbReference>
<evidence type="ECO:0000256" key="4">
    <source>
        <dbReference type="ARBA" id="ARBA00022679"/>
    </source>
</evidence>
<dbReference type="CDD" id="cd14066">
    <property type="entry name" value="STKc_IRAK"/>
    <property type="match status" value="1"/>
</dbReference>
<evidence type="ECO:0000256" key="13">
    <source>
        <dbReference type="ARBA" id="ARBA00023180"/>
    </source>
</evidence>
<keyword evidence="8" id="KW-0418">Kinase</keyword>
<evidence type="ECO:0000256" key="8">
    <source>
        <dbReference type="ARBA" id="ARBA00022777"/>
    </source>
</evidence>
<name>A0AAW1W6V7_RUBAR</name>
<dbReference type="SMART" id="SM00220">
    <property type="entry name" value="S_TKc"/>
    <property type="match status" value="1"/>
</dbReference>
<keyword evidence="10 17" id="KW-1133">Transmembrane helix</keyword>
<feature type="chain" id="PRO_5044025023" description="non-specific serine/threonine protein kinase" evidence="18">
    <location>
        <begin position="16"/>
        <end position="599"/>
    </location>
</feature>
<dbReference type="AlphaFoldDB" id="A0AAW1W6V7"/>
<dbReference type="PROSITE" id="PS50011">
    <property type="entry name" value="PROTEIN_KINASE_DOM"/>
    <property type="match status" value="1"/>
</dbReference>
<dbReference type="EC" id="2.7.11.1" evidence="2"/>
<dbReference type="Gene3D" id="1.10.510.10">
    <property type="entry name" value="Transferase(Phosphotransferase) domain 1"/>
    <property type="match status" value="1"/>
</dbReference>
<evidence type="ECO:0000256" key="7">
    <source>
        <dbReference type="ARBA" id="ARBA00022741"/>
    </source>
</evidence>
<keyword evidence="7 16" id="KW-0547">Nucleotide-binding</keyword>
<reference evidence="20 21" key="1">
    <citation type="journal article" date="2023" name="G3 (Bethesda)">
        <title>A chromosome-length genome assembly and annotation of blackberry (Rubus argutus, cv. 'Hillquist').</title>
        <authorList>
            <person name="Bruna T."/>
            <person name="Aryal R."/>
            <person name="Dudchenko O."/>
            <person name="Sargent D.J."/>
            <person name="Mead D."/>
            <person name="Buti M."/>
            <person name="Cavallini A."/>
            <person name="Hytonen T."/>
            <person name="Andres J."/>
            <person name="Pham M."/>
            <person name="Weisz D."/>
            <person name="Mascagni F."/>
            <person name="Usai G."/>
            <person name="Natali L."/>
            <person name="Bassil N."/>
            <person name="Fernandez G.E."/>
            <person name="Lomsadze A."/>
            <person name="Armour M."/>
            <person name="Olukolu B."/>
            <person name="Poorten T."/>
            <person name="Britton C."/>
            <person name="Davik J."/>
            <person name="Ashrafi H."/>
            <person name="Aiden E.L."/>
            <person name="Borodovsky M."/>
            <person name="Worthington M."/>
        </authorList>
    </citation>
    <scope>NUCLEOTIDE SEQUENCE [LARGE SCALE GENOMIC DNA]</scope>
    <source>
        <strain evidence="20">PI 553951</strain>
    </source>
</reference>
<evidence type="ECO:0000256" key="2">
    <source>
        <dbReference type="ARBA" id="ARBA00012513"/>
    </source>
</evidence>
<organism evidence="20 21">
    <name type="scientific">Rubus argutus</name>
    <name type="common">Southern blackberry</name>
    <dbReference type="NCBI Taxonomy" id="59490"/>
    <lineage>
        <taxon>Eukaryota</taxon>
        <taxon>Viridiplantae</taxon>
        <taxon>Streptophyta</taxon>
        <taxon>Embryophyta</taxon>
        <taxon>Tracheophyta</taxon>
        <taxon>Spermatophyta</taxon>
        <taxon>Magnoliopsida</taxon>
        <taxon>eudicotyledons</taxon>
        <taxon>Gunneridae</taxon>
        <taxon>Pentapetalae</taxon>
        <taxon>rosids</taxon>
        <taxon>fabids</taxon>
        <taxon>Rosales</taxon>
        <taxon>Rosaceae</taxon>
        <taxon>Rosoideae</taxon>
        <taxon>Rosoideae incertae sedis</taxon>
        <taxon>Rubus</taxon>
    </lineage>
</organism>
<evidence type="ECO:0000256" key="1">
    <source>
        <dbReference type="ARBA" id="ARBA00004479"/>
    </source>
</evidence>
<dbReference type="InterPro" id="IPR017441">
    <property type="entry name" value="Protein_kinase_ATP_BS"/>
</dbReference>
<dbReference type="InterPro" id="IPR011009">
    <property type="entry name" value="Kinase-like_dom_sf"/>
</dbReference>
<evidence type="ECO:0000256" key="14">
    <source>
        <dbReference type="ARBA" id="ARBA00047899"/>
    </source>
</evidence>
<evidence type="ECO:0000256" key="9">
    <source>
        <dbReference type="ARBA" id="ARBA00022840"/>
    </source>
</evidence>
<evidence type="ECO:0000313" key="20">
    <source>
        <dbReference type="EMBL" id="KAK9919720.1"/>
    </source>
</evidence>
<keyword evidence="13" id="KW-0325">Glycoprotein</keyword>
<keyword evidence="6 18" id="KW-0732">Signal</keyword>
<evidence type="ECO:0000256" key="17">
    <source>
        <dbReference type="SAM" id="Phobius"/>
    </source>
</evidence>
<keyword evidence="5 17" id="KW-0812">Transmembrane</keyword>
<dbReference type="GO" id="GO:0005524">
    <property type="term" value="F:ATP binding"/>
    <property type="evidence" value="ECO:0007669"/>
    <property type="project" value="UniProtKB-UniRule"/>
</dbReference>
<evidence type="ECO:0000256" key="5">
    <source>
        <dbReference type="ARBA" id="ARBA00022692"/>
    </source>
</evidence>
<gene>
    <name evidence="20" type="ORF">M0R45_028301</name>
</gene>
<feature type="transmembrane region" description="Helical" evidence="17">
    <location>
        <begin position="224"/>
        <end position="248"/>
    </location>
</feature>
<evidence type="ECO:0000259" key="19">
    <source>
        <dbReference type="PROSITE" id="PS50011"/>
    </source>
</evidence>
<evidence type="ECO:0000256" key="6">
    <source>
        <dbReference type="ARBA" id="ARBA00022729"/>
    </source>
</evidence>
<dbReference type="FunFam" id="1.10.510.10:FF:000287">
    <property type="entry name" value="probable LRR receptor-like serine/threonine-protein kinase RKF3"/>
    <property type="match status" value="1"/>
</dbReference>